<dbReference type="AlphaFoldDB" id="A0A1P9X1K6"/>
<dbReference type="InterPro" id="IPR025164">
    <property type="entry name" value="Toastrack_DUF4097"/>
</dbReference>
<evidence type="ECO:0000313" key="4">
    <source>
        <dbReference type="Proteomes" id="UP000187941"/>
    </source>
</evidence>
<feature type="signal peptide" evidence="1">
    <location>
        <begin position="1"/>
        <end position="43"/>
    </location>
</feature>
<dbReference type="STRING" id="1178516.AWR27_20695"/>
<name>A0A1P9X1K6_9BACT</name>
<accession>A0A1P9X1K6</accession>
<dbReference type="KEGG" id="smon:AWR27_20695"/>
<protein>
    <recommendedName>
        <fullName evidence="2">DUF4097 domain-containing protein</fullName>
    </recommendedName>
</protein>
<feature type="domain" description="DUF4097" evidence="2">
    <location>
        <begin position="152"/>
        <end position="316"/>
    </location>
</feature>
<reference evidence="3 4" key="1">
    <citation type="submission" date="2016-01" db="EMBL/GenBank/DDBJ databases">
        <authorList>
            <person name="Oliw E.H."/>
        </authorList>
    </citation>
    <scope>NUCLEOTIDE SEQUENCE [LARGE SCALE GENOMIC DNA]</scope>
    <source>
        <strain evidence="3 4">DY10</strain>
    </source>
</reference>
<keyword evidence="1" id="KW-0732">Signal</keyword>
<organism evidence="3 4">
    <name type="scientific">Spirosoma montaniterrae</name>
    <dbReference type="NCBI Taxonomy" id="1178516"/>
    <lineage>
        <taxon>Bacteria</taxon>
        <taxon>Pseudomonadati</taxon>
        <taxon>Bacteroidota</taxon>
        <taxon>Cytophagia</taxon>
        <taxon>Cytophagales</taxon>
        <taxon>Cytophagaceae</taxon>
        <taxon>Spirosoma</taxon>
    </lineage>
</organism>
<sequence>MKIVRLNAGKQRITQRPQRRTQRSLRISLLALRLFFFAALSSAQTPVQVVTKVVEKEIPYTDGQRIRLAAQKADIILKGWNRPAVSVKLRLVAKHPDRAVAEREVAYHQYTLQANQNEIELANRFVIPQRAGRLQGQLKAIYEVSVPARALLTITNSFGDLRLTDLLGDTNLKFEFGKLILEDIGGKLTVVSDYGDIDGRNLDAQLTLRAEKADVTLRDLAGRVNIKSRYGKLTLLPIPSLGSLTVEAARTDVLVATRRVSDFRYDVITTFADIRVPESVAGEVSKLGSKQTFTYQPPGTRKPEIQIQNSYGNVVIQGEKPLVDR</sequence>
<dbReference type="Pfam" id="PF13349">
    <property type="entry name" value="DUF4097"/>
    <property type="match status" value="1"/>
</dbReference>
<evidence type="ECO:0000256" key="1">
    <source>
        <dbReference type="SAM" id="SignalP"/>
    </source>
</evidence>
<dbReference type="EMBL" id="CP014263">
    <property type="protein sequence ID" value="AQG81519.1"/>
    <property type="molecule type" value="Genomic_DNA"/>
</dbReference>
<evidence type="ECO:0000313" key="3">
    <source>
        <dbReference type="EMBL" id="AQG81519.1"/>
    </source>
</evidence>
<keyword evidence="4" id="KW-1185">Reference proteome</keyword>
<gene>
    <name evidence="3" type="ORF">AWR27_20695</name>
</gene>
<proteinExistence type="predicted"/>
<evidence type="ECO:0000259" key="2">
    <source>
        <dbReference type="Pfam" id="PF13349"/>
    </source>
</evidence>
<feature type="chain" id="PRO_5013383670" description="DUF4097 domain-containing protein" evidence="1">
    <location>
        <begin position="44"/>
        <end position="325"/>
    </location>
</feature>
<dbReference type="Proteomes" id="UP000187941">
    <property type="component" value="Chromosome"/>
</dbReference>